<accession>A0A8J2NV38</accession>
<dbReference type="EMBL" id="CAJVCH010150612">
    <property type="protein sequence ID" value="CAG7727578.1"/>
    <property type="molecule type" value="Genomic_DNA"/>
</dbReference>
<protein>
    <submittedName>
        <fullName evidence="1">Uncharacterized protein</fullName>
    </submittedName>
</protein>
<proteinExistence type="predicted"/>
<dbReference type="Proteomes" id="UP000708208">
    <property type="component" value="Unassembled WGS sequence"/>
</dbReference>
<organism evidence="1 2">
    <name type="scientific">Allacma fusca</name>
    <dbReference type="NCBI Taxonomy" id="39272"/>
    <lineage>
        <taxon>Eukaryota</taxon>
        <taxon>Metazoa</taxon>
        <taxon>Ecdysozoa</taxon>
        <taxon>Arthropoda</taxon>
        <taxon>Hexapoda</taxon>
        <taxon>Collembola</taxon>
        <taxon>Symphypleona</taxon>
        <taxon>Sminthuridae</taxon>
        <taxon>Allacma</taxon>
    </lineage>
</organism>
<keyword evidence="2" id="KW-1185">Reference proteome</keyword>
<reference evidence="1" key="1">
    <citation type="submission" date="2021-06" db="EMBL/GenBank/DDBJ databases">
        <authorList>
            <person name="Hodson N. C."/>
            <person name="Mongue J. A."/>
            <person name="Jaron S. K."/>
        </authorList>
    </citation>
    <scope>NUCLEOTIDE SEQUENCE</scope>
</reference>
<comment type="caution">
    <text evidence="1">The sequence shown here is derived from an EMBL/GenBank/DDBJ whole genome shotgun (WGS) entry which is preliminary data.</text>
</comment>
<dbReference type="AlphaFoldDB" id="A0A8J2NV38"/>
<evidence type="ECO:0000313" key="2">
    <source>
        <dbReference type="Proteomes" id="UP000708208"/>
    </source>
</evidence>
<evidence type="ECO:0000313" key="1">
    <source>
        <dbReference type="EMBL" id="CAG7727578.1"/>
    </source>
</evidence>
<gene>
    <name evidence="1" type="ORF">AFUS01_LOCUS16412</name>
</gene>
<name>A0A8J2NV38_9HEXA</name>
<sequence>DLLLLRSVSGRDVLSARVSVNAQVANVVNEEDSGLKNCFDFATNKPENPLYIRRFTSFLHFWCKWFLGMSTE</sequence>
<feature type="non-terminal residue" evidence="1">
    <location>
        <position position="72"/>
    </location>
</feature>